<gene>
    <name evidence="1" type="ORF">J2X26_001902</name>
</gene>
<dbReference type="Proteomes" id="UP001239626">
    <property type="component" value="Unassembled WGS sequence"/>
</dbReference>
<name>A0ABU0EE92_9CELL</name>
<protein>
    <recommendedName>
        <fullName evidence="3">Adenylate cyclase</fullName>
    </recommendedName>
</protein>
<evidence type="ECO:0000313" key="2">
    <source>
        <dbReference type="Proteomes" id="UP001239626"/>
    </source>
</evidence>
<dbReference type="InterPro" id="IPR033469">
    <property type="entry name" value="CYTH-like_dom_sf"/>
</dbReference>
<evidence type="ECO:0008006" key="3">
    <source>
        <dbReference type="Google" id="ProtNLM"/>
    </source>
</evidence>
<organism evidence="1 2">
    <name type="scientific">Cellulomonas humilata</name>
    <dbReference type="NCBI Taxonomy" id="144055"/>
    <lineage>
        <taxon>Bacteria</taxon>
        <taxon>Bacillati</taxon>
        <taxon>Actinomycetota</taxon>
        <taxon>Actinomycetes</taxon>
        <taxon>Micrococcales</taxon>
        <taxon>Cellulomonadaceae</taxon>
        <taxon>Cellulomonas</taxon>
    </lineage>
</organism>
<proteinExistence type="predicted"/>
<accession>A0ABU0EE92</accession>
<keyword evidence="2" id="KW-1185">Reference proteome</keyword>
<dbReference type="RefSeq" id="WP_307491720.1">
    <property type="nucleotide sequence ID" value="NZ_JAUSVB010000002.1"/>
</dbReference>
<dbReference type="EMBL" id="JAUSVB010000002">
    <property type="protein sequence ID" value="MDQ0373591.1"/>
    <property type="molecule type" value="Genomic_DNA"/>
</dbReference>
<reference evidence="1 2" key="1">
    <citation type="submission" date="2023-07" db="EMBL/GenBank/DDBJ databases">
        <title>Sorghum-associated microbial communities from plants grown in Nebraska, USA.</title>
        <authorList>
            <person name="Schachtman D."/>
        </authorList>
    </citation>
    <scope>NUCLEOTIDE SEQUENCE [LARGE SCALE GENOMIC DNA]</scope>
    <source>
        <strain evidence="1 2">BE332</strain>
    </source>
</reference>
<evidence type="ECO:0000313" key="1">
    <source>
        <dbReference type="EMBL" id="MDQ0373591.1"/>
    </source>
</evidence>
<dbReference type="Gene3D" id="2.40.320.10">
    <property type="entry name" value="Hypothetical Protein Pfu-838710-001"/>
    <property type="match status" value="1"/>
</dbReference>
<sequence>MATTGGVLLSDELLRLRELVSEADGIELKVTVPEVAHRSTTATLGLDPIDAQIRHVYFFDTPDLALNKVGVVVRARRIQGGGNDSVVKLRPVVPSELPRDIRKSPNFSVEVDIVPGSFVCSASLKNKLPATAVRASASGERPLRKLFSKEQRAFFAEHAPDGLTIDDLSILGPIFVLKLKVVPETFDRRLVAEMWFYPDGSRILELSTKCLPTEGIAVAGDLRRLLGDKGVDITGAQQTKTSTALEFFSAELQAKPA</sequence>
<dbReference type="SUPFAM" id="SSF55154">
    <property type="entry name" value="CYTH-like phosphatases"/>
    <property type="match status" value="1"/>
</dbReference>
<comment type="caution">
    <text evidence="1">The sequence shown here is derived from an EMBL/GenBank/DDBJ whole genome shotgun (WGS) entry which is preliminary data.</text>
</comment>